<dbReference type="KEGG" id="ccac:CcaHIS019_0604350"/>
<dbReference type="Gene3D" id="3.30.70.330">
    <property type="match status" value="1"/>
</dbReference>
<dbReference type="Pfam" id="PF00076">
    <property type="entry name" value="RRM_1"/>
    <property type="match status" value="1"/>
</dbReference>
<evidence type="ECO:0000259" key="2">
    <source>
        <dbReference type="Pfam" id="PF00076"/>
    </source>
</evidence>
<protein>
    <recommendedName>
        <fullName evidence="2">RRM domain-containing protein</fullName>
    </recommendedName>
</protein>
<feature type="domain" description="RRM" evidence="2">
    <location>
        <begin position="455"/>
        <end position="517"/>
    </location>
</feature>
<dbReference type="Proteomes" id="UP001233271">
    <property type="component" value="Chromosome 6"/>
</dbReference>
<dbReference type="InterPro" id="IPR035979">
    <property type="entry name" value="RBD_domain_sf"/>
</dbReference>
<name>A0AA48QY30_9TREE</name>
<feature type="region of interest" description="Disordered" evidence="1">
    <location>
        <begin position="569"/>
        <end position="643"/>
    </location>
</feature>
<feature type="compositionally biased region" description="Polar residues" evidence="1">
    <location>
        <begin position="624"/>
        <end position="643"/>
    </location>
</feature>
<dbReference type="SUPFAM" id="SSF54928">
    <property type="entry name" value="RNA-binding domain, RBD"/>
    <property type="match status" value="1"/>
</dbReference>
<dbReference type="RefSeq" id="XP_060459241.1">
    <property type="nucleotide sequence ID" value="XM_060602892.1"/>
</dbReference>
<evidence type="ECO:0000313" key="4">
    <source>
        <dbReference type="Proteomes" id="UP001233271"/>
    </source>
</evidence>
<dbReference type="InterPro" id="IPR012677">
    <property type="entry name" value="Nucleotide-bd_a/b_plait_sf"/>
</dbReference>
<keyword evidence="4" id="KW-1185">Reference proteome</keyword>
<feature type="region of interest" description="Disordered" evidence="1">
    <location>
        <begin position="332"/>
        <end position="450"/>
    </location>
</feature>
<evidence type="ECO:0000256" key="1">
    <source>
        <dbReference type="SAM" id="MobiDB-lite"/>
    </source>
</evidence>
<feature type="region of interest" description="Disordered" evidence="1">
    <location>
        <begin position="1"/>
        <end position="77"/>
    </location>
</feature>
<dbReference type="GeneID" id="85497846"/>
<dbReference type="AlphaFoldDB" id="A0AA48QY30"/>
<feature type="compositionally biased region" description="Polar residues" evidence="1">
    <location>
        <begin position="14"/>
        <end position="24"/>
    </location>
</feature>
<reference evidence="3" key="1">
    <citation type="journal article" date="2023" name="BMC Genomics">
        <title>Chromosome-level genome assemblies of Cutaneotrichosporon spp. (Trichosporonales, Basidiomycota) reveal imbalanced evolution between nucleotide sequences and chromosome synteny.</title>
        <authorList>
            <person name="Kobayashi Y."/>
            <person name="Kayamori A."/>
            <person name="Aoki K."/>
            <person name="Shiwa Y."/>
            <person name="Matsutani M."/>
            <person name="Fujita N."/>
            <person name="Sugita T."/>
            <person name="Iwasaki W."/>
            <person name="Tanaka N."/>
            <person name="Takashima M."/>
        </authorList>
    </citation>
    <scope>NUCLEOTIDE SEQUENCE</scope>
    <source>
        <strain evidence="3">HIS019</strain>
    </source>
</reference>
<sequence length="842" mass="91081">MSGGYNRGGFPPQQRYSSTPTFDNTPGFRPPMPPAGLPPFPPRNFPTPPLPPMPPTNTFRSPYEDYNSGASYSPPQSKPYINTDAYDPYQPAAYDPGTPALRSTQQTMSYTPPAQLYQASARAGDLPDLHLLTPPTTLTIGDYTTSVYSLPASHLPITKYAAVNAGDAVDLHRAICQSGMAQAIWYADGQTRGGEGWGAAVEWVLGTGMSRSKMRTCAGHTDSLGTELSAINKATEGFRDNLNQSIKSQKPISHEFVLFTSSAAALVSLDTSSRPESLHFCHMWRGICTDFLKAHLTIVHLPKGSDVEGYVLAEKIANVAASNSYTKRKKDRTLDEFYNRPGGGEPAPAGSTEAGAWQRGDADPSRRKSPFERPKRLPSISPERNSPTPPPASVPRMSSSRTNSPPPRSNSRDGPSHHRSISGDASLHRSPAEAPLPNQPGGGEEDIQPRDDGLVVTHFPAQACAKDLGILFAQFGDITSVDIFSVGPGLPRFAFVAYAEVSDRLMAIDGFHKRSIDLSTPFARENAADLEIWKGWNGTLSVVLSDPERLVPQSIAKDYPDLPPYATQRRKVLHKRDRADDDGASTPPLKKPRAGSDPADQPSSHPQRPHGLPPRPSFDASDLTAPTATNGSAPYTHQLPSTPLTTLAPAASLMASDEGPVKISGKTLQAQIDLVQNVFVKHDRDNWIAHTCLIATDLDQIRRSLQADLYATDEATISCRDLESQLSDRGFTVARMGAVVTKVLKVLDNMTAEDEAENGTAAQPKELDADSLHAELAHVLRDYPPQTREAMASAATVLEYLNCGKDAQEAKRLEVERRAGVLQGIVQKGEQVTGVVRFLLSG</sequence>
<feature type="compositionally biased region" description="Pro residues" evidence="1">
    <location>
        <begin position="28"/>
        <end position="55"/>
    </location>
</feature>
<proteinExistence type="predicted"/>
<dbReference type="InterPro" id="IPR000504">
    <property type="entry name" value="RRM_dom"/>
</dbReference>
<accession>A0AA48QY30</accession>
<dbReference type="GO" id="GO:0003723">
    <property type="term" value="F:RNA binding"/>
    <property type="evidence" value="ECO:0007669"/>
    <property type="project" value="InterPro"/>
</dbReference>
<dbReference type="CDD" id="cd00590">
    <property type="entry name" value="RRM_SF"/>
    <property type="match status" value="1"/>
</dbReference>
<dbReference type="EMBL" id="AP028217">
    <property type="protein sequence ID" value="BEI93976.1"/>
    <property type="molecule type" value="Genomic_DNA"/>
</dbReference>
<gene>
    <name evidence="3" type="ORF">CcaverHIS019_0604350</name>
</gene>
<feature type="compositionally biased region" description="Basic and acidic residues" evidence="1">
    <location>
        <begin position="360"/>
        <end position="375"/>
    </location>
</feature>
<organism evidence="3 4">
    <name type="scientific">Cutaneotrichosporon cavernicola</name>
    <dbReference type="NCBI Taxonomy" id="279322"/>
    <lineage>
        <taxon>Eukaryota</taxon>
        <taxon>Fungi</taxon>
        <taxon>Dikarya</taxon>
        <taxon>Basidiomycota</taxon>
        <taxon>Agaricomycotina</taxon>
        <taxon>Tremellomycetes</taxon>
        <taxon>Trichosporonales</taxon>
        <taxon>Trichosporonaceae</taxon>
        <taxon>Cutaneotrichosporon</taxon>
    </lineage>
</organism>
<evidence type="ECO:0000313" key="3">
    <source>
        <dbReference type="EMBL" id="BEI93976.1"/>
    </source>
</evidence>